<protein>
    <submittedName>
        <fullName evidence="1">Uncharacterized protein</fullName>
    </submittedName>
</protein>
<gene>
    <name evidence="1" type="ORF">ERS027661_04477</name>
</gene>
<evidence type="ECO:0000313" key="1">
    <source>
        <dbReference type="EMBL" id="CKT52605.1"/>
    </source>
</evidence>
<organism evidence="1 2">
    <name type="scientific">Mycobacterium tuberculosis</name>
    <dbReference type="NCBI Taxonomy" id="1773"/>
    <lineage>
        <taxon>Bacteria</taxon>
        <taxon>Bacillati</taxon>
        <taxon>Actinomycetota</taxon>
        <taxon>Actinomycetes</taxon>
        <taxon>Mycobacteriales</taxon>
        <taxon>Mycobacteriaceae</taxon>
        <taxon>Mycobacterium</taxon>
        <taxon>Mycobacterium tuberculosis complex</taxon>
    </lineage>
</organism>
<dbReference type="AlphaFoldDB" id="A0A655APZ1"/>
<sequence>MSDGPGDPLHLPGFPVQFFVYKQIAANNAARVTEAFLQNWAGV</sequence>
<accession>A0A655APZ1</accession>
<evidence type="ECO:0000313" key="2">
    <source>
        <dbReference type="Proteomes" id="UP000049023"/>
    </source>
</evidence>
<reference evidence="1 2" key="1">
    <citation type="submission" date="2015-03" db="EMBL/GenBank/DDBJ databases">
        <authorList>
            <consortium name="Pathogen Informatics"/>
        </authorList>
    </citation>
    <scope>NUCLEOTIDE SEQUENCE [LARGE SCALE GENOMIC DNA]</scope>
    <source>
        <strain evidence="1 2">Bir 187</strain>
    </source>
</reference>
<proteinExistence type="predicted"/>
<dbReference type="Proteomes" id="UP000049023">
    <property type="component" value="Unassembled WGS sequence"/>
</dbReference>
<name>A0A655APZ1_MYCTX</name>
<dbReference type="EMBL" id="CNFU01001545">
    <property type="protein sequence ID" value="CKT52605.1"/>
    <property type="molecule type" value="Genomic_DNA"/>
</dbReference>